<reference evidence="1" key="1">
    <citation type="submission" date="2023-04" db="EMBL/GenBank/DDBJ databases">
        <title>Phytophthora fragariaefolia NBRC 109709.</title>
        <authorList>
            <person name="Ichikawa N."/>
            <person name="Sato H."/>
            <person name="Tonouchi N."/>
        </authorList>
    </citation>
    <scope>NUCLEOTIDE SEQUENCE</scope>
    <source>
        <strain evidence="1">NBRC 109709</strain>
    </source>
</reference>
<dbReference type="EMBL" id="BSXT01007586">
    <property type="protein sequence ID" value="GMF63987.1"/>
    <property type="molecule type" value="Genomic_DNA"/>
</dbReference>
<dbReference type="AlphaFoldDB" id="A0A9W6YH22"/>
<keyword evidence="2" id="KW-1185">Reference proteome</keyword>
<dbReference type="Proteomes" id="UP001165121">
    <property type="component" value="Unassembled WGS sequence"/>
</dbReference>
<sequence>MPKTSEREQLLLGAISACALDEEEENSSSLDEFNMEHVFDTDMDNQLLLLSPSAIAVNVLIDDDSPRLQQGPFDCIDTPDPARAQVEVNSCASASSWAEIARYDSHLSKLDLFAALSNSGRDQADHQHFGS</sequence>
<comment type="caution">
    <text evidence="1">The sequence shown here is derived from an EMBL/GenBank/DDBJ whole genome shotgun (WGS) entry which is preliminary data.</text>
</comment>
<gene>
    <name evidence="1" type="ORF">Pfra01_002794200</name>
</gene>
<accession>A0A9W6YH22</accession>
<proteinExistence type="predicted"/>
<protein>
    <submittedName>
        <fullName evidence="1">Unnamed protein product</fullName>
    </submittedName>
</protein>
<organism evidence="1 2">
    <name type="scientific">Phytophthora fragariaefolia</name>
    <dbReference type="NCBI Taxonomy" id="1490495"/>
    <lineage>
        <taxon>Eukaryota</taxon>
        <taxon>Sar</taxon>
        <taxon>Stramenopiles</taxon>
        <taxon>Oomycota</taxon>
        <taxon>Peronosporomycetes</taxon>
        <taxon>Peronosporales</taxon>
        <taxon>Peronosporaceae</taxon>
        <taxon>Phytophthora</taxon>
    </lineage>
</organism>
<evidence type="ECO:0000313" key="2">
    <source>
        <dbReference type="Proteomes" id="UP001165121"/>
    </source>
</evidence>
<name>A0A9W6YH22_9STRA</name>
<evidence type="ECO:0000313" key="1">
    <source>
        <dbReference type="EMBL" id="GMF63987.1"/>
    </source>
</evidence>